<feature type="transmembrane region" description="Helical" evidence="6">
    <location>
        <begin position="419"/>
        <end position="436"/>
    </location>
</feature>
<name>R7VDR8_CAPTE</name>
<feature type="transmembrane region" description="Helical" evidence="6">
    <location>
        <begin position="116"/>
        <end position="143"/>
    </location>
</feature>
<protein>
    <recommendedName>
        <fullName evidence="10">Gustatory receptor</fullName>
    </recommendedName>
</protein>
<keyword evidence="3 6" id="KW-1133">Transmembrane helix</keyword>
<proteinExistence type="predicted"/>
<dbReference type="EMBL" id="KB295002">
    <property type="protein sequence ID" value="ELU13825.1"/>
    <property type="molecule type" value="Genomic_DNA"/>
</dbReference>
<reference evidence="9" key="1">
    <citation type="submission" date="2012-12" db="EMBL/GenBank/DDBJ databases">
        <authorList>
            <person name="Hellsten U."/>
            <person name="Grimwood J."/>
            <person name="Chapman J.A."/>
            <person name="Shapiro H."/>
            <person name="Aerts A."/>
            <person name="Otillar R.P."/>
            <person name="Terry A.Y."/>
            <person name="Boore J.L."/>
            <person name="Simakov O."/>
            <person name="Marletaz F."/>
            <person name="Cho S.-J."/>
            <person name="Edsinger-Gonzales E."/>
            <person name="Havlak P."/>
            <person name="Kuo D.-H."/>
            <person name="Larsson T."/>
            <person name="Lv J."/>
            <person name="Arendt D."/>
            <person name="Savage R."/>
            <person name="Osoegawa K."/>
            <person name="de Jong P."/>
            <person name="Lindberg D.R."/>
            <person name="Seaver E.C."/>
            <person name="Weisblat D.A."/>
            <person name="Putnam N.H."/>
            <person name="Grigoriev I.V."/>
            <person name="Rokhsar D.S."/>
        </authorList>
    </citation>
    <scope>NUCLEOTIDE SEQUENCE</scope>
    <source>
        <strain evidence="9">I ESC-2004</strain>
    </source>
</reference>
<dbReference type="EMBL" id="AMQN01005044">
    <property type="status" value="NOT_ANNOTATED_CDS"/>
    <property type="molecule type" value="Genomic_DNA"/>
</dbReference>
<dbReference type="Pfam" id="PF08395">
    <property type="entry name" value="7tm_7"/>
    <property type="match status" value="1"/>
</dbReference>
<dbReference type="AlphaFoldDB" id="R7VDR8"/>
<evidence type="ECO:0000256" key="4">
    <source>
        <dbReference type="ARBA" id="ARBA00023136"/>
    </source>
</evidence>
<evidence type="ECO:0000256" key="2">
    <source>
        <dbReference type="ARBA" id="ARBA00022692"/>
    </source>
</evidence>
<keyword evidence="5" id="KW-0675">Receptor</keyword>
<dbReference type="GO" id="GO:0016020">
    <property type="term" value="C:membrane"/>
    <property type="evidence" value="ECO:0007669"/>
    <property type="project" value="UniProtKB-SubCell"/>
</dbReference>
<feature type="transmembrane region" description="Helical" evidence="6">
    <location>
        <begin position="82"/>
        <end position="104"/>
    </location>
</feature>
<dbReference type="InterPro" id="IPR013604">
    <property type="entry name" value="7TM_chemorcpt"/>
</dbReference>
<dbReference type="Proteomes" id="UP000014760">
    <property type="component" value="Unassembled WGS sequence"/>
</dbReference>
<keyword evidence="4 6" id="KW-0472">Membrane</keyword>
<keyword evidence="2 6" id="KW-0812">Transmembrane</keyword>
<comment type="subcellular location">
    <subcellularLocation>
        <location evidence="1">Membrane</location>
        <topology evidence="1">Multi-pass membrane protein</topology>
    </subcellularLocation>
</comment>
<reference evidence="8" key="3">
    <citation type="submission" date="2015-06" db="UniProtKB">
        <authorList>
            <consortium name="EnsemblMetazoa"/>
        </authorList>
    </citation>
    <scope>IDENTIFICATION</scope>
</reference>
<evidence type="ECO:0000256" key="5">
    <source>
        <dbReference type="ARBA" id="ARBA00023170"/>
    </source>
</evidence>
<evidence type="ECO:0000256" key="3">
    <source>
        <dbReference type="ARBA" id="ARBA00022989"/>
    </source>
</evidence>
<dbReference type="GO" id="GO:0050909">
    <property type="term" value="P:sensory perception of taste"/>
    <property type="evidence" value="ECO:0007669"/>
    <property type="project" value="InterPro"/>
</dbReference>
<evidence type="ECO:0000313" key="8">
    <source>
        <dbReference type="EnsemblMetazoa" id="CapteP222108"/>
    </source>
</evidence>
<feature type="transmembrane region" description="Helical" evidence="6">
    <location>
        <begin position="337"/>
        <end position="361"/>
    </location>
</feature>
<dbReference type="EnsemblMetazoa" id="CapteT222108">
    <property type="protein sequence ID" value="CapteP222108"/>
    <property type="gene ID" value="CapteG222108"/>
</dbReference>
<dbReference type="HOGENOM" id="CLU_620006_0_0_1"/>
<dbReference type="GO" id="GO:0038023">
    <property type="term" value="F:signaling receptor activity"/>
    <property type="evidence" value="ECO:0007669"/>
    <property type="project" value="UniProtKB-ARBA"/>
</dbReference>
<accession>R7VDR8</accession>
<dbReference type="OMA" id="MMATIIT"/>
<evidence type="ECO:0000256" key="6">
    <source>
        <dbReference type="SAM" id="Phobius"/>
    </source>
</evidence>
<feature type="transmembrane region" description="Helical" evidence="6">
    <location>
        <begin position="242"/>
        <end position="259"/>
    </location>
</feature>
<keyword evidence="9" id="KW-1185">Reference proteome</keyword>
<sequence length="442" mass="50737">MTSDVSLNGYADNSLPVRPRRETLDSTTHSLGMQPEIETLPSDDLESIRHNLIPQYLRLIDSSLRILGLLPHIPVKSTCVSYILYIYHIGVWFSSWSLFIVRFASYHFRLSQRQDLSIGVGVATLVTLHVISLKICVMIHVALEFAKKRKRIYALWEEYKITHGGDWEGPLRRRVFSTFLICWGLTLGYCILIWIVYFISDSSRHFQKEWVVFSSFPIIPDGFIADVLILVYNVFCICHPTAIMYMMLGLFFILITDITRDFTKLNTEFERTLDGSDPSEVHSTLHTFHVKHQILCDFLHEIDDLFCPMVLSVFACGICVICLAIYTAVLGPSSDQFYWILSITIPVAVFFLTLMVTLAFLGARLSTVAYGCKNLLFDLDCQKLISSDRFILEYMSFMSRLNSEKLNISGWKLFMINKSSINSMIMIIATYTVLMLKMDFGQ</sequence>
<dbReference type="PANTHER" id="PTHR21421:SF29">
    <property type="entry name" value="GUSTATORY RECEPTOR 5A FOR TREHALOSE-RELATED"/>
    <property type="match status" value="1"/>
</dbReference>
<evidence type="ECO:0008006" key="10">
    <source>
        <dbReference type="Google" id="ProtNLM"/>
    </source>
</evidence>
<feature type="transmembrane region" description="Helical" evidence="6">
    <location>
        <begin position="175"/>
        <end position="199"/>
    </location>
</feature>
<feature type="transmembrane region" description="Helical" evidence="6">
    <location>
        <begin position="211"/>
        <end position="235"/>
    </location>
</feature>
<evidence type="ECO:0000256" key="1">
    <source>
        <dbReference type="ARBA" id="ARBA00004141"/>
    </source>
</evidence>
<dbReference type="PANTHER" id="PTHR21421">
    <property type="entry name" value="GUSTATORY RECEPTOR"/>
    <property type="match status" value="1"/>
</dbReference>
<feature type="transmembrane region" description="Helical" evidence="6">
    <location>
        <begin position="309"/>
        <end position="330"/>
    </location>
</feature>
<gene>
    <name evidence="7" type="ORF">CAPTEDRAFT_222108</name>
</gene>
<evidence type="ECO:0000313" key="9">
    <source>
        <dbReference type="Proteomes" id="UP000014760"/>
    </source>
</evidence>
<dbReference type="GO" id="GO:0051606">
    <property type="term" value="P:detection of stimulus"/>
    <property type="evidence" value="ECO:0007669"/>
    <property type="project" value="UniProtKB-ARBA"/>
</dbReference>
<reference evidence="7 9" key="2">
    <citation type="journal article" date="2013" name="Nature">
        <title>Insights into bilaterian evolution from three spiralian genomes.</title>
        <authorList>
            <person name="Simakov O."/>
            <person name="Marletaz F."/>
            <person name="Cho S.J."/>
            <person name="Edsinger-Gonzales E."/>
            <person name="Havlak P."/>
            <person name="Hellsten U."/>
            <person name="Kuo D.H."/>
            <person name="Larsson T."/>
            <person name="Lv J."/>
            <person name="Arendt D."/>
            <person name="Savage R."/>
            <person name="Osoegawa K."/>
            <person name="de Jong P."/>
            <person name="Grimwood J."/>
            <person name="Chapman J.A."/>
            <person name="Shapiro H."/>
            <person name="Aerts A."/>
            <person name="Otillar R.P."/>
            <person name="Terry A.Y."/>
            <person name="Boore J.L."/>
            <person name="Grigoriev I.V."/>
            <person name="Lindberg D.R."/>
            <person name="Seaver E.C."/>
            <person name="Weisblat D.A."/>
            <person name="Putnam N.H."/>
            <person name="Rokhsar D.S."/>
        </authorList>
    </citation>
    <scope>NUCLEOTIDE SEQUENCE</scope>
    <source>
        <strain evidence="7 9">I ESC-2004</strain>
    </source>
</reference>
<organism evidence="7">
    <name type="scientific">Capitella teleta</name>
    <name type="common">Polychaete worm</name>
    <dbReference type="NCBI Taxonomy" id="283909"/>
    <lineage>
        <taxon>Eukaryota</taxon>
        <taxon>Metazoa</taxon>
        <taxon>Spiralia</taxon>
        <taxon>Lophotrochozoa</taxon>
        <taxon>Annelida</taxon>
        <taxon>Polychaeta</taxon>
        <taxon>Sedentaria</taxon>
        <taxon>Scolecida</taxon>
        <taxon>Capitellidae</taxon>
        <taxon>Capitella</taxon>
    </lineage>
</organism>
<dbReference type="EMBL" id="AMQN01005045">
    <property type="status" value="NOT_ANNOTATED_CDS"/>
    <property type="molecule type" value="Genomic_DNA"/>
</dbReference>
<evidence type="ECO:0000313" key="7">
    <source>
        <dbReference type="EMBL" id="ELU13825.1"/>
    </source>
</evidence>